<dbReference type="InterPro" id="IPR015943">
    <property type="entry name" value="WD40/YVTN_repeat-like_dom_sf"/>
</dbReference>
<name>A0A154PJ99_DUFNO</name>
<gene>
    <name evidence="13" type="ORF">WN55_03386</name>
</gene>
<organism evidence="13 14">
    <name type="scientific">Dufourea novaeangliae</name>
    <name type="common">Sweat bee</name>
    <dbReference type="NCBI Taxonomy" id="178035"/>
    <lineage>
        <taxon>Eukaryota</taxon>
        <taxon>Metazoa</taxon>
        <taxon>Ecdysozoa</taxon>
        <taxon>Arthropoda</taxon>
        <taxon>Hexapoda</taxon>
        <taxon>Insecta</taxon>
        <taxon>Pterygota</taxon>
        <taxon>Neoptera</taxon>
        <taxon>Endopterygota</taxon>
        <taxon>Hymenoptera</taxon>
        <taxon>Apocrita</taxon>
        <taxon>Aculeata</taxon>
        <taxon>Apoidea</taxon>
        <taxon>Anthophila</taxon>
        <taxon>Halictidae</taxon>
        <taxon>Rophitinae</taxon>
        <taxon>Dufourea</taxon>
    </lineage>
</organism>
<evidence type="ECO:0000256" key="12">
    <source>
        <dbReference type="SAM" id="MobiDB-lite"/>
    </source>
</evidence>
<dbReference type="Proteomes" id="UP000076502">
    <property type="component" value="Unassembled WGS sequence"/>
</dbReference>
<sequence>MAKSEELVSPQMVSSGKFESPASSKLKMSMMGKQRRTIGKNVASILLQQRQGIRVIIENVDVTPRLLTHPTYSSIDERQITALETIGLTRVGSAGQLSSSSAISSLKKSSSAIVRTASFPASMMTVDDAQYESFWSTQMYESQIYDTEDPAPTQFYLPSIDPNIFPSRPETVKITLRETETFFIFEMLPYTGDLRTPDGTAIKLENEMYDFKTIGAGSNRKLVDSETQTIQVLTKTRGTYLGRSKRRNQGIFVNNWIMHDTYAAPELLTEENGILVAHTRTSMTELWQAEELKDKLPLIEAQKKARMMEEEVAEIFQKANFVNAVRVMERIISNNIFINAQKRFIGLIKQDPCSLDLEFTYSLDLLWEHNFEMSNGRPVSSFRWSYVNKNILAVGYGALPHSEIKDGLLLIWSAKNPTLPGRWYPFDIPISDLDWSRDRPNLLAIGFYDGHIKVIDVSANYLNVIRRSERITSPSCSPQWQVQWWAGDEQFNYEEQIYTCDQDGHIFCYRYVEDFMSTTIMRIYRIEGTLPGVPRTSHCIVSDTLINRNPGALVLRKHPTSSAIYFVGSDEGCIYKCSTNYLYQHIESFLAHDGPIYSMMFSPFCPKIFLTCGADWCTRIWVEGFTEPLITLSTSMACVRYTAWCPTHSTIIVTIVNNEICIWDIRRKIHTPTSITISPKNVRLVMVEFTADGNRLVSADIEGNVYVYNMEGMPFPPYNQELVLIESIEKALVVKPNLLRKLRKLGPPFTK</sequence>
<proteinExistence type="predicted"/>
<dbReference type="GO" id="GO:0045504">
    <property type="term" value="F:dynein heavy chain binding"/>
    <property type="evidence" value="ECO:0007669"/>
    <property type="project" value="TreeGrafter"/>
</dbReference>
<comment type="subcellular location">
    <subcellularLocation>
        <location evidence="1">Cytoplasm</location>
        <location evidence="1">Cytoskeleton</location>
        <location evidence="1">Flagellum axoneme</location>
    </subcellularLocation>
    <subcellularLocation>
        <location evidence="9">Dynein axonemal particle</location>
    </subcellularLocation>
</comment>
<keyword evidence="2" id="KW-0963">Cytoplasm</keyword>
<dbReference type="GO" id="GO:0120293">
    <property type="term" value="C:dynein axonemal particle"/>
    <property type="evidence" value="ECO:0007669"/>
    <property type="project" value="UniProtKB-SubCell"/>
</dbReference>
<keyword evidence="3" id="KW-0853">WD repeat</keyword>
<evidence type="ECO:0000256" key="7">
    <source>
        <dbReference type="ARBA" id="ARBA00023212"/>
    </source>
</evidence>
<evidence type="ECO:0000256" key="6">
    <source>
        <dbReference type="ARBA" id="ARBA00023069"/>
    </source>
</evidence>
<reference evidence="13 14" key="1">
    <citation type="submission" date="2015-07" db="EMBL/GenBank/DDBJ databases">
        <title>The genome of Dufourea novaeangliae.</title>
        <authorList>
            <person name="Pan H."/>
            <person name="Kapheim K."/>
        </authorList>
    </citation>
    <scope>NUCLEOTIDE SEQUENCE [LARGE SCALE GENOMIC DNA]</scope>
    <source>
        <strain evidence="13">0120121106</strain>
        <tissue evidence="13">Whole body</tissue>
    </source>
</reference>
<evidence type="ECO:0000256" key="5">
    <source>
        <dbReference type="ARBA" id="ARBA00022846"/>
    </source>
</evidence>
<dbReference type="SUPFAM" id="SSF50978">
    <property type="entry name" value="WD40 repeat-like"/>
    <property type="match status" value="1"/>
</dbReference>
<keyword evidence="4" id="KW-0677">Repeat</keyword>
<dbReference type="AlphaFoldDB" id="A0A154PJ99"/>
<evidence type="ECO:0000256" key="9">
    <source>
        <dbReference type="ARBA" id="ARBA00024190"/>
    </source>
</evidence>
<keyword evidence="14" id="KW-1185">Reference proteome</keyword>
<dbReference type="OMA" id="VFVWSIK"/>
<evidence type="ECO:0000313" key="14">
    <source>
        <dbReference type="Proteomes" id="UP000076502"/>
    </source>
</evidence>
<keyword evidence="6" id="KW-0969">Cilium</keyword>
<dbReference type="OrthoDB" id="10259804at2759"/>
<evidence type="ECO:0000256" key="3">
    <source>
        <dbReference type="ARBA" id="ARBA00022574"/>
    </source>
</evidence>
<keyword evidence="8" id="KW-0966">Cell projection</keyword>
<dbReference type="PANTHER" id="PTHR12442">
    <property type="entry name" value="DYNEIN INTERMEDIATE CHAIN"/>
    <property type="match status" value="1"/>
</dbReference>
<evidence type="ECO:0000256" key="2">
    <source>
        <dbReference type="ARBA" id="ARBA00022490"/>
    </source>
</evidence>
<evidence type="ECO:0000256" key="1">
    <source>
        <dbReference type="ARBA" id="ARBA00004611"/>
    </source>
</evidence>
<dbReference type="Gene3D" id="2.130.10.10">
    <property type="entry name" value="YVTN repeat-like/Quinoprotein amine dehydrogenase"/>
    <property type="match status" value="2"/>
</dbReference>
<feature type="region of interest" description="Disordered" evidence="12">
    <location>
        <begin position="1"/>
        <end position="25"/>
    </location>
</feature>
<evidence type="ECO:0000256" key="10">
    <source>
        <dbReference type="ARBA" id="ARBA00040002"/>
    </source>
</evidence>
<keyword evidence="7" id="KW-0206">Cytoskeleton</keyword>
<dbReference type="PANTHER" id="PTHR12442:SF12">
    <property type="entry name" value="DYNEIN AXONEMAL INTERMEDIATE CHAIN 4"/>
    <property type="match status" value="1"/>
</dbReference>
<accession>A0A154PJ99</accession>
<dbReference type="InterPro" id="IPR036322">
    <property type="entry name" value="WD40_repeat_dom_sf"/>
</dbReference>
<evidence type="ECO:0000256" key="8">
    <source>
        <dbReference type="ARBA" id="ARBA00023273"/>
    </source>
</evidence>
<dbReference type="GO" id="GO:0005858">
    <property type="term" value="C:axonemal dynein complex"/>
    <property type="evidence" value="ECO:0007669"/>
    <property type="project" value="TreeGrafter"/>
</dbReference>
<dbReference type="STRING" id="178035.A0A154PJ99"/>
<dbReference type="Pfam" id="PF00400">
    <property type="entry name" value="WD40"/>
    <property type="match status" value="1"/>
</dbReference>
<dbReference type="SMART" id="SM00320">
    <property type="entry name" value="WD40"/>
    <property type="match status" value="5"/>
</dbReference>
<dbReference type="InterPro" id="IPR050687">
    <property type="entry name" value="Dynein_IC"/>
</dbReference>
<keyword evidence="5" id="KW-0282">Flagellum</keyword>
<dbReference type="GO" id="GO:0003341">
    <property type="term" value="P:cilium movement"/>
    <property type="evidence" value="ECO:0007669"/>
    <property type="project" value="TreeGrafter"/>
</dbReference>
<dbReference type="InterPro" id="IPR001680">
    <property type="entry name" value="WD40_rpt"/>
</dbReference>
<protein>
    <recommendedName>
        <fullName evidence="10">Dynein axonemal intermediate chain 4</fullName>
    </recommendedName>
    <alternativeName>
        <fullName evidence="11">WD repeat-containing protein 78</fullName>
    </alternativeName>
</protein>
<dbReference type="GO" id="GO:0045503">
    <property type="term" value="F:dynein light chain binding"/>
    <property type="evidence" value="ECO:0007669"/>
    <property type="project" value="TreeGrafter"/>
</dbReference>
<evidence type="ECO:0000313" key="13">
    <source>
        <dbReference type="EMBL" id="KZC11883.1"/>
    </source>
</evidence>
<dbReference type="EMBL" id="KQ434936">
    <property type="protein sequence ID" value="KZC11883.1"/>
    <property type="molecule type" value="Genomic_DNA"/>
</dbReference>
<evidence type="ECO:0000256" key="4">
    <source>
        <dbReference type="ARBA" id="ARBA00022737"/>
    </source>
</evidence>
<evidence type="ECO:0000256" key="11">
    <source>
        <dbReference type="ARBA" id="ARBA00041557"/>
    </source>
</evidence>